<dbReference type="InterPro" id="IPR006128">
    <property type="entry name" value="Lipoprotein_PsaA-like"/>
</dbReference>
<name>A0A0X8FKA3_9LACT</name>
<evidence type="ECO:0000313" key="7">
    <source>
        <dbReference type="Proteomes" id="UP000062260"/>
    </source>
</evidence>
<proteinExistence type="inferred from homology"/>
<evidence type="ECO:0000313" key="6">
    <source>
        <dbReference type="EMBL" id="AMB98644.1"/>
    </source>
</evidence>
<evidence type="ECO:0000256" key="1">
    <source>
        <dbReference type="ARBA" id="ARBA00004196"/>
    </source>
</evidence>
<evidence type="ECO:0000256" key="4">
    <source>
        <dbReference type="ARBA" id="ARBA00022729"/>
    </source>
</evidence>
<dbReference type="GO" id="GO:0030001">
    <property type="term" value="P:metal ion transport"/>
    <property type="evidence" value="ECO:0007669"/>
    <property type="project" value="InterPro"/>
</dbReference>
<comment type="similarity">
    <text evidence="5">Belongs to the bacterial solute-binding protein 9 family.</text>
</comment>
<dbReference type="GO" id="GO:0030313">
    <property type="term" value="C:cell envelope"/>
    <property type="evidence" value="ECO:0007669"/>
    <property type="project" value="UniProtKB-SubCell"/>
</dbReference>
<dbReference type="EMBL" id="CP014163">
    <property type="protein sequence ID" value="AMB98644.1"/>
    <property type="molecule type" value="Genomic_DNA"/>
</dbReference>
<dbReference type="Proteomes" id="UP000062260">
    <property type="component" value="Chromosome"/>
</dbReference>
<evidence type="ECO:0000256" key="2">
    <source>
        <dbReference type="ARBA" id="ARBA00022448"/>
    </source>
</evidence>
<dbReference type="PANTHER" id="PTHR42953">
    <property type="entry name" value="HIGH-AFFINITY ZINC UPTAKE SYSTEM PROTEIN ZNUA-RELATED"/>
    <property type="match status" value="1"/>
</dbReference>
<dbReference type="PROSITE" id="PS51257">
    <property type="entry name" value="PROKAR_LIPOPROTEIN"/>
    <property type="match status" value="1"/>
</dbReference>
<dbReference type="InterPro" id="IPR006129">
    <property type="entry name" value="AdhesinB"/>
</dbReference>
<dbReference type="GO" id="GO:0007155">
    <property type="term" value="P:cell adhesion"/>
    <property type="evidence" value="ECO:0007669"/>
    <property type="project" value="InterPro"/>
</dbReference>
<dbReference type="STRING" id="128944.AWM75_00930"/>
<dbReference type="PANTHER" id="PTHR42953:SF1">
    <property type="entry name" value="METAL-BINDING PROTEIN HI_0362-RELATED"/>
    <property type="match status" value="1"/>
</dbReference>
<comment type="subcellular location">
    <subcellularLocation>
        <location evidence="1">Cell envelope</location>
    </subcellularLocation>
</comment>
<dbReference type="RefSeq" id="WP_067977303.1">
    <property type="nucleotide sequence ID" value="NZ_CP014163.1"/>
</dbReference>
<keyword evidence="4" id="KW-0732">Signal</keyword>
<dbReference type="AlphaFoldDB" id="A0A0X8FKA3"/>
<evidence type="ECO:0000256" key="3">
    <source>
        <dbReference type="ARBA" id="ARBA00022723"/>
    </source>
</evidence>
<protein>
    <submittedName>
        <fullName evidence="6">Manganese transporter</fullName>
    </submittedName>
</protein>
<gene>
    <name evidence="6" type="ORF">AWM75_00930</name>
</gene>
<organism evidence="6 7">
    <name type="scientific">Aerococcus urinaehominis</name>
    <dbReference type="NCBI Taxonomy" id="128944"/>
    <lineage>
        <taxon>Bacteria</taxon>
        <taxon>Bacillati</taxon>
        <taxon>Bacillota</taxon>
        <taxon>Bacilli</taxon>
        <taxon>Lactobacillales</taxon>
        <taxon>Aerococcaceae</taxon>
        <taxon>Aerococcus</taxon>
    </lineage>
</organism>
<dbReference type="Gene3D" id="3.40.50.1980">
    <property type="entry name" value="Nitrogenase molybdenum iron protein domain"/>
    <property type="match status" value="2"/>
</dbReference>
<dbReference type="OrthoDB" id="9793396at2"/>
<dbReference type="SUPFAM" id="SSF53807">
    <property type="entry name" value="Helical backbone' metal receptor"/>
    <property type="match status" value="1"/>
</dbReference>
<dbReference type="GO" id="GO:0046872">
    <property type="term" value="F:metal ion binding"/>
    <property type="evidence" value="ECO:0007669"/>
    <property type="project" value="UniProtKB-KW"/>
</dbReference>
<dbReference type="InterPro" id="IPR050492">
    <property type="entry name" value="Bact_metal-bind_prot9"/>
</dbReference>
<dbReference type="Pfam" id="PF01297">
    <property type="entry name" value="ZnuA"/>
    <property type="match status" value="1"/>
</dbReference>
<keyword evidence="7" id="KW-1185">Reference proteome</keyword>
<dbReference type="InterPro" id="IPR006127">
    <property type="entry name" value="ZnuA-like"/>
</dbReference>
<reference evidence="7" key="2">
    <citation type="submission" date="2016-01" db="EMBL/GenBank/DDBJ databases">
        <title>Six Aerococcus type strain genome sequencing and assembly using PacBio and Illumina Hiseq.</title>
        <authorList>
            <person name="Carkaci D."/>
            <person name="Dargis R."/>
            <person name="Nielsen X.C."/>
            <person name="Skovgaard O."/>
            <person name="Fuursted K."/>
            <person name="Christensen J.J."/>
        </authorList>
    </citation>
    <scope>NUCLEOTIDE SEQUENCE [LARGE SCALE GENOMIC DNA]</scope>
    <source>
        <strain evidence="7">CCUG42038B</strain>
    </source>
</reference>
<sequence length="318" mass="34491">MLKKLLALVTAMVLIFAGCGKVDEGGQQAGKEAASSQNGQPTRVVATTTMISDLVKVIGGDHVEVEGLMGPGIDPHGYQATAEDNRKLQEADVAVYNGLHLEGQMGEIFEALEQSDTKTICLEDGLDETKLLASEDASMNHDPHIWFSVARWKEAADHVTKELSAYDPDNAADYQANNEAYQKELDELDTYIKERVAEVPADKRYLVTAHDAFNYFGKDYNFDVVGIQGLNTQTEAGTADFSELAQFIADKGIKSVFVESSVPKRNIEALQEAVKAKGHEVGIGGELYSDSLGDASAGTDTYITMYKANIDTIVDALK</sequence>
<accession>A0A0X8FKA3</accession>
<reference evidence="6 7" key="1">
    <citation type="journal article" date="2016" name="Genome Announc.">
        <title>Complete Genome Sequences of Aerococcus christensenii CCUG 28831T, Aerococcus sanguinicola CCUG 43001T, Aerococcus urinae CCUG 36881T, Aerococcus urinaeequi CCUG 28094T, Aerococcus urinaehominis CCUG 42038 BT, and Aerococcus viridans CCUG 4311T.</title>
        <authorList>
            <person name="Carkaci D."/>
            <person name="Dargis R."/>
            <person name="Nielsen X.C."/>
            <person name="Skovgaard O."/>
            <person name="Fuursted K."/>
            <person name="Christensen J.J."/>
        </authorList>
    </citation>
    <scope>NUCLEOTIDE SEQUENCE [LARGE SCALE GENOMIC DNA]</scope>
    <source>
        <strain evidence="6 7">CCUG42038B</strain>
    </source>
</reference>
<keyword evidence="3" id="KW-0479">Metal-binding</keyword>
<evidence type="ECO:0000256" key="5">
    <source>
        <dbReference type="RuleBase" id="RU003512"/>
    </source>
</evidence>
<dbReference type="PRINTS" id="PR00690">
    <property type="entry name" value="ADHESNFAMILY"/>
</dbReference>
<dbReference type="KEGG" id="auh:AWM75_00930"/>
<keyword evidence="2 5" id="KW-0813">Transport</keyword>
<dbReference type="PRINTS" id="PR00691">
    <property type="entry name" value="ADHESINB"/>
</dbReference>